<dbReference type="GO" id="GO:0004722">
    <property type="term" value="F:protein serine/threonine phosphatase activity"/>
    <property type="evidence" value="ECO:0007669"/>
    <property type="project" value="InterPro"/>
</dbReference>
<dbReference type="InterPro" id="IPR052016">
    <property type="entry name" value="Bact_Sigma-Reg"/>
</dbReference>
<feature type="transmembrane region" description="Helical" evidence="2">
    <location>
        <begin position="51"/>
        <end position="71"/>
    </location>
</feature>
<keyword evidence="1" id="KW-0378">Hydrolase</keyword>
<dbReference type="SMART" id="SM00331">
    <property type="entry name" value="PP2C_SIG"/>
    <property type="match status" value="1"/>
</dbReference>
<sequence length="829" mass="87848">MDSLFENIEIYPYKRSRNGKKAQGAAAGAKGAGKPPALFRAKAVQAVTPEVLAACFAGFFLGRAVLLGELLPFGTSFAVAALRVFGRSGLAAIPAVVLGLITVSGGASLAGSIATVICASLLTGAVPRDAKRPWLALAALVLAVTIVVKASFTAFTAPSAYNYFTVLFEAVFAALLTPAMIYGISALKKRGIVSPFSGEEVFCILLVFGGLVAGTGDLKYWVISVKGVLSRLTIMLAAFVGGTGIGAAAGAVVGIIPGLVYTAAPAAAGAYSFAGLLAGACRGFGKAGVATGFILGNIILSVYIAAQEDIIAVLTETAVASLLFLLFPSLVIENLKVSVGLAGEEVKERQGDKPDYRDILEDRVKSWARVFGELSRAFEQASSTAGQSREEQCLQRMLNQIGEKVCCDCAFYRTCWDREFYKTYQGLIDLLALLEIYGKVTPDNLSDDIKRRCSRTKELAITVSCLYESYNLNRYWSRRLVESREIVSEQLKGISEVIAGLPGDLEFEAAAGEMGPALRKKLKDVGAQIESLSVYRRRDGGVEVALAHLPCGGRMECRNVILPLLSSMLEHPLYAATTACTVREEDSSCHLIFYPRLSYRLVLGAAGTGKSGSFVSGDSYAFFHLKGGRFGLALSDGMGTGPQAALESGTTVSLLRRLLESGFGQDVAIKTVNSVLILRSPGESFATVDLTVVDLNTGQADLVKIGAAPTFIIRGGKAAQVRAGSLPAGIIEDIEVVSLRRALEPGDVLVMVTDGILDAYHGPGDREEWLAEVLLQIGNVPPQEMAELILKLAQTAAGGPSRVPDDMTVVVARLEIQKDMKKNKTGPVV</sequence>
<dbReference type="Gene3D" id="3.60.40.10">
    <property type="entry name" value="PPM-type phosphatase domain"/>
    <property type="match status" value="1"/>
</dbReference>
<dbReference type="eggNOG" id="COG2208">
    <property type="taxonomic scope" value="Bacteria"/>
</dbReference>
<dbReference type="HOGENOM" id="CLU_017349_0_0_9"/>
<feature type="transmembrane region" description="Helical" evidence="2">
    <location>
        <begin position="196"/>
        <end position="214"/>
    </location>
</feature>
<dbReference type="InterPro" id="IPR014221">
    <property type="entry name" value="SpoII_E"/>
</dbReference>
<dbReference type="Proteomes" id="UP000006556">
    <property type="component" value="Chromosome"/>
</dbReference>
<protein>
    <submittedName>
        <fullName evidence="4">Hypothetical membrane protein</fullName>
    </submittedName>
</protein>
<keyword evidence="2" id="KW-1133">Transmembrane helix</keyword>
<dbReference type="STRING" id="370438.PTH_0191"/>
<dbReference type="InterPro" id="IPR036457">
    <property type="entry name" value="PPM-type-like_dom_sf"/>
</dbReference>
<keyword evidence="2" id="KW-0472">Membrane</keyword>
<feature type="transmembrane region" description="Helical" evidence="2">
    <location>
        <begin position="310"/>
        <end position="332"/>
    </location>
</feature>
<evidence type="ECO:0000259" key="3">
    <source>
        <dbReference type="PROSITE" id="PS51746"/>
    </source>
</evidence>
<feature type="transmembrane region" description="Helical" evidence="2">
    <location>
        <begin position="161"/>
        <end position="184"/>
    </location>
</feature>
<feature type="transmembrane region" description="Helical" evidence="2">
    <location>
        <begin position="134"/>
        <end position="155"/>
    </location>
</feature>
<dbReference type="KEGG" id="pth:PTH_0191"/>
<evidence type="ECO:0000256" key="1">
    <source>
        <dbReference type="ARBA" id="ARBA00022801"/>
    </source>
</evidence>
<dbReference type="SUPFAM" id="SSF81606">
    <property type="entry name" value="PP2C-like"/>
    <property type="match status" value="1"/>
</dbReference>
<dbReference type="Pfam" id="PF07228">
    <property type="entry name" value="SpoIIE"/>
    <property type="match status" value="1"/>
</dbReference>
<dbReference type="Pfam" id="PF19732">
    <property type="entry name" value="SpoIIE_N"/>
    <property type="match status" value="1"/>
</dbReference>
<dbReference type="InterPro" id="IPR045768">
    <property type="entry name" value="SpoIIE_N"/>
</dbReference>
<dbReference type="AlphaFoldDB" id="A5D5X2"/>
<gene>
    <name evidence="4" type="ordered locus">PTH_0191</name>
</gene>
<organism evidence="4 5">
    <name type="scientific">Pelotomaculum thermopropionicum (strain DSM 13744 / JCM 10971 / SI)</name>
    <dbReference type="NCBI Taxonomy" id="370438"/>
    <lineage>
        <taxon>Bacteria</taxon>
        <taxon>Bacillati</taxon>
        <taxon>Bacillota</taxon>
        <taxon>Clostridia</taxon>
        <taxon>Eubacteriales</taxon>
        <taxon>Desulfotomaculaceae</taxon>
        <taxon>Pelotomaculum</taxon>
    </lineage>
</organism>
<feature type="domain" description="PPM-type phosphatase" evidence="3">
    <location>
        <begin position="619"/>
        <end position="814"/>
    </location>
</feature>
<reference evidence="5" key="1">
    <citation type="journal article" date="2008" name="Genome Res.">
        <title>The genome of Pelotomaculum thermopropionicum reveals niche-associated evolution in anaerobic microbiota.</title>
        <authorList>
            <person name="Kosaka T."/>
            <person name="Kato S."/>
            <person name="Shimoyama T."/>
            <person name="Ishii S."/>
            <person name="Abe T."/>
            <person name="Watanabe K."/>
        </authorList>
    </citation>
    <scope>NUCLEOTIDE SEQUENCE [LARGE SCALE GENOMIC DNA]</scope>
    <source>
        <strain evidence="5">DSM 13744 / JCM 10971 / SI</strain>
    </source>
</reference>
<keyword evidence="2" id="KW-0812">Transmembrane</keyword>
<dbReference type="NCBIfam" id="TIGR02865">
    <property type="entry name" value="spore_II_E"/>
    <property type="match status" value="1"/>
</dbReference>
<feature type="transmembrane region" description="Helical" evidence="2">
    <location>
        <begin position="234"/>
        <end position="263"/>
    </location>
</feature>
<dbReference type="InterPro" id="IPR001932">
    <property type="entry name" value="PPM-type_phosphatase-like_dom"/>
</dbReference>
<dbReference type="PANTHER" id="PTHR43156:SF2">
    <property type="entry name" value="STAGE II SPORULATION PROTEIN E"/>
    <property type="match status" value="1"/>
</dbReference>
<evidence type="ECO:0000313" key="4">
    <source>
        <dbReference type="EMBL" id="BAF58372.1"/>
    </source>
</evidence>
<accession>A5D5X2</accession>
<feature type="transmembrane region" description="Helical" evidence="2">
    <location>
        <begin position="284"/>
        <end position="304"/>
    </location>
</feature>
<dbReference type="PROSITE" id="PS51746">
    <property type="entry name" value="PPM_2"/>
    <property type="match status" value="1"/>
</dbReference>
<evidence type="ECO:0000256" key="2">
    <source>
        <dbReference type="SAM" id="Phobius"/>
    </source>
</evidence>
<name>A5D5X2_PELTS</name>
<feature type="transmembrane region" description="Helical" evidence="2">
    <location>
        <begin position="91"/>
        <end position="122"/>
    </location>
</feature>
<dbReference type="PANTHER" id="PTHR43156">
    <property type="entry name" value="STAGE II SPORULATION PROTEIN E-RELATED"/>
    <property type="match status" value="1"/>
</dbReference>
<proteinExistence type="predicted"/>
<keyword evidence="5" id="KW-1185">Reference proteome</keyword>
<evidence type="ECO:0000313" key="5">
    <source>
        <dbReference type="Proteomes" id="UP000006556"/>
    </source>
</evidence>
<dbReference type="EMBL" id="AP009389">
    <property type="protein sequence ID" value="BAF58372.1"/>
    <property type="molecule type" value="Genomic_DNA"/>
</dbReference>